<feature type="region of interest" description="Disordered" evidence="1">
    <location>
        <begin position="99"/>
        <end position="130"/>
    </location>
</feature>
<dbReference type="HOGENOM" id="CLU_115953_0_0_1"/>
<dbReference type="GeneID" id="63702663"/>
<organism evidence="2 3">
    <name type="scientific">Aspergillus ruber (strain CBS 135680)</name>
    <dbReference type="NCBI Taxonomy" id="1388766"/>
    <lineage>
        <taxon>Eukaryota</taxon>
        <taxon>Fungi</taxon>
        <taxon>Dikarya</taxon>
        <taxon>Ascomycota</taxon>
        <taxon>Pezizomycotina</taxon>
        <taxon>Eurotiomycetes</taxon>
        <taxon>Eurotiomycetidae</taxon>
        <taxon>Eurotiales</taxon>
        <taxon>Aspergillaceae</taxon>
        <taxon>Aspergillus</taxon>
        <taxon>Aspergillus subgen. Aspergillus</taxon>
    </lineage>
</organism>
<accession>A0A017SGB3</accession>
<dbReference type="EMBL" id="KK088422">
    <property type="protein sequence ID" value="EYE95325.1"/>
    <property type="molecule type" value="Genomic_DNA"/>
</dbReference>
<keyword evidence="3" id="KW-1185">Reference proteome</keyword>
<dbReference type="Proteomes" id="UP000019804">
    <property type="component" value="Unassembled WGS sequence"/>
</dbReference>
<proteinExistence type="predicted"/>
<gene>
    <name evidence="2" type="ORF">EURHEDRAFT_55141</name>
</gene>
<dbReference type="OrthoDB" id="4486039at2759"/>
<dbReference type="RefSeq" id="XP_040639013.1">
    <property type="nucleotide sequence ID" value="XM_040787539.1"/>
</dbReference>
<feature type="compositionally biased region" description="Polar residues" evidence="1">
    <location>
        <begin position="104"/>
        <end position="115"/>
    </location>
</feature>
<dbReference type="AlphaFoldDB" id="A0A017SGB3"/>
<evidence type="ECO:0000313" key="2">
    <source>
        <dbReference type="EMBL" id="EYE95325.1"/>
    </source>
</evidence>
<dbReference type="STRING" id="1388766.A0A017SGB3"/>
<sequence>MARDATEQTQRQRVTLDTKEKGRKIITQEEFLALCRDHPNELFDYVADTFNRMIDLENRYREQMDEEFVQNVRNEFQDKERQIDELMAERDEYKTAYAEAQLRSRGSTVESTKSSGKSEKVPDPPILTDGKEPEFEDWMIEMKGKFVANADHFHNDQMKRVYLVSRTSGLARQQLSIRLCEETTDSYTSVEQMFKALTTAF</sequence>
<protein>
    <submittedName>
        <fullName evidence="2">Uncharacterized protein</fullName>
    </submittedName>
</protein>
<reference evidence="3" key="1">
    <citation type="journal article" date="2014" name="Nat. Commun.">
        <title>Genomic adaptations of the halophilic Dead Sea filamentous fungus Eurotium rubrum.</title>
        <authorList>
            <person name="Kis-Papo T."/>
            <person name="Weig A.R."/>
            <person name="Riley R."/>
            <person name="Persoh D."/>
            <person name="Salamov A."/>
            <person name="Sun H."/>
            <person name="Lipzen A."/>
            <person name="Wasser S.P."/>
            <person name="Rambold G."/>
            <person name="Grigoriev I.V."/>
            <person name="Nevo E."/>
        </authorList>
    </citation>
    <scope>NUCLEOTIDE SEQUENCE [LARGE SCALE GENOMIC DNA]</scope>
    <source>
        <strain evidence="3">CBS 135680</strain>
    </source>
</reference>
<name>A0A017SGB3_ASPRC</name>
<evidence type="ECO:0000256" key="1">
    <source>
        <dbReference type="SAM" id="MobiDB-lite"/>
    </source>
</evidence>
<evidence type="ECO:0000313" key="3">
    <source>
        <dbReference type="Proteomes" id="UP000019804"/>
    </source>
</evidence>